<evidence type="ECO:0000256" key="4">
    <source>
        <dbReference type="HAMAP-Rule" id="MF_00724"/>
    </source>
</evidence>
<dbReference type="GO" id="GO:0005198">
    <property type="term" value="F:structural molecule activity"/>
    <property type="evidence" value="ECO:0007669"/>
    <property type="project" value="InterPro"/>
</dbReference>
<dbReference type="Pfam" id="PF02049">
    <property type="entry name" value="FliE"/>
    <property type="match status" value="1"/>
</dbReference>
<protein>
    <recommendedName>
        <fullName evidence="4">Flagellar hook-basal body complex protein FliE</fullName>
    </recommendedName>
</protein>
<accession>A0A1D9P1J7</accession>
<sequence length="114" mass="12582">MASLDISQLRNVTSGAIKSAEKTNSRVYNVLGDDQKGNDQAFSVIFGQAVENINTTNAYLSDAENEEIKWALGQTDNTHDLSVAIQKAQTALQYTVAVRDRVLSAYRELTQMQI</sequence>
<keyword evidence="5" id="KW-0969">Cilium</keyword>
<evidence type="ECO:0000313" key="5">
    <source>
        <dbReference type="EMBL" id="AOZ96478.1"/>
    </source>
</evidence>
<dbReference type="GO" id="GO:0009425">
    <property type="term" value="C:bacterial-type flagellum basal body"/>
    <property type="evidence" value="ECO:0007669"/>
    <property type="project" value="UniProtKB-SubCell"/>
</dbReference>
<dbReference type="HAMAP" id="MF_00724">
    <property type="entry name" value="FliE"/>
    <property type="match status" value="1"/>
</dbReference>
<dbReference type="OrthoDB" id="9812413at2"/>
<dbReference type="InterPro" id="IPR001624">
    <property type="entry name" value="FliE"/>
</dbReference>
<comment type="subcellular location">
    <subcellularLocation>
        <location evidence="1 4">Bacterial flagellum basal body</location>
    </subcellularLocation>
</comment>
<dbReference type="KEGG" id="bhu:bhn_I1445"/>
<keyword evidence="3 4" id="KW-0975">Bacterial flagellum</keyword>
<dbReference type="AlphaFoldDB" id="A0A1D9P1J7"/>
<dbReference type="RefSeq" id="WP_071176164.1">
    <property type="nucleotide sequence ID" value="NZ_CP017831.1"/>
</dbReference>
<dbReference type="PANTHER" id="PTHR34653">
    <property type="match status" value="1"/>
</dbReference>
<keyword evidence="6" id="KW-1185">Reference proteome</keyword>
<dbReference type="Proteomes" id="UP000179284">
    <property type="component" value="Chromosome I"/>
</dbReference>
<dbReference type="GO" id="GO:0003774">
    <property type="term" value="F:cytoskeletal motor activity"/>
    <property type="evidence" value="ECO:0007669"/>
    <property type="project" value="InterPro"/>
</dbReference>
<proteinExistence type="inferred from homology"/>
<name>A0A1D9P1J7_9FIRM</name>
<evidence type="ECO:0000313" key="6">
    <source>
        <dbReference type="Proteomes" id="UP000179284"/>
    </source>
</evidence>
<dbReference type="PANTHER" id="PTHR34653:SF1">
    <property type="entry name" value="FLAGELLAR HOOK-BASAL BODY COMPLEX PROTEIN FLIE"/>
    <property type="match status" value="1"/>
</dbReference>
<organism evidence="5 6">
    <name type="scientific">Butyrivibrio hungatei</name>
    <dbReference type="NCBI Taxonomy" id="185008"/>
    <lineage>
        <taxon>Bacteria</taxon>
        <taxon>Bacillati</taxon>
        <taxon>Bacillota</taxon>
        <taxon>Clostridia</taxon>
        <taxon>Lachnospirales</taxon>
        <taxon>Lachnospiraceae</taxon>
        <taxon>Butyrivibrio</taxon>
    </lineage>
</organism>
<gene>
    <name evidence="4" type="primary">fliE</name>
    <name evidence="5" type="ORF">bhn_I1445</name>
</gene>
<keyword evidence="5" id="KW-0282">Flagellum</keyword>
<keyword evidence="5" id="KW-0966">Cell projection</keyword>
<dbReference type="EMBL" id="CP017831">
    <property type="protein sequence ID" value="AOZ96478.1"/>
    <property type="molecule type" value="Genomic_DNA"/>
</dbReference>
<evidence type="ECO:0000256" key="3">
    <source>
        <dbReference type="ARBA" id="ARBA00023143"/>
    </source>
</evidence>
<evidence type="ECO:0000256" key="1">
    <source>
        <dbReference type="ARBA" id="ARBA00004117"/>
    </source>
</evidence>
<evidence type="ECO:0000256" key="2">
    <source>
        <dbReference type="ARBA" id="ARBA00009272"/>
    </source>
</evidence>
<reference evidence="6" key="1">
    <citation type="submission" date="2016-10" db="EMBL/GenBank/DDBJ databases">
        <title>The complete genome sequence of the rumen bacterium Butyrivibrio hungatei MB2003.</title>
        <authorList>
            <person name="Palevich N."/>
            <person name="Kelly W.J."/>
            <person name="Leahy S.C."/>
            <person name="Altermann E."/>
            <person name="Rakonjac J."/>
            <person name="Attwood G.T."/>
        </authorList>
    </citation>
    <scope>NUCLEOTIDE SEQUENCE [LARGE SCALE GENOMIC DNA]</scope>
    <source>
        <strain evidence="6">MB2003</strain>
    </source>
</reference>
<comment type="similarity">
    <text evidence="2 4">Belongs to the FliE family.</text>
</comment>
<dbReference type="GO" id="GO:0071973">
    <property type="term" value="P:bacterial-type flagellum-dependent cell motility"/>
    <property type="evidence" value="ECO:0007669"/>
    <property type="project" value="InterPro"/>
</dbReference>